<dbReference type="GO" id="GO:0016787">
    <property type="term" value="F:hydrolase activity"/>
    <property type="evidence" value="ECO:0007669"/>
    <property type="project" value="InterPro"/>
</dbReference>
<feature type="non-terminal residue" evidence="2">
    <location>
        <position position="1"/>
    </location>
</feature>
<dbReference type="Pfam" id="PF04909">
    <property type="entry name" value="Amidohydro_2"/>
    <property type="match status" value="1"/>
</dbReference>
<proteinExistence type="predicted"/>
<evidence type="ECO:0000259" key="1">
    <source>
        <dbReference type="Pfam" id="PF04909"/>
    </source>
</evidence>
<organism evidence="2">
    <name type="scientific">marine sediment metagenome</name>
    <dbReference type="NCBI Taxonomy" id="412755"/>
    <lineage>
        <taxon>unclassified sequences</taxon>
        <taxon>metagenomes</taxon>
        <taxon>ecological metagenomes</taxon>
    </lineage>
</organism>
<feature type="domain" description="Amidohydrolase-related" evidence="1">
    <location>
        <begin position="6"/>
        <end position="97"/>
    </location>
</feature>
<name>X0U8B7_9ZZZZ</name>
<dbReference type="SUPFAM" id="SSF51556">
    <property type="entry name" value="Metallo-dependent hydrolases"/>
    <property type="match status" value="1"/>
</dbReference>
<accession>X0U8B7</accession>
<dbReference type="EMBL" id="BARS01022612">
    <property type="protein sequence ID" value="GAG02019.1"/>
    <property type="molecule type" value="Genomic_DNA"/>
</dbReference>
<protein>
    <recommendedName>
        <fullName evidence="1">Amidohydrolase-related domain-containing protein</fullName>
    </recommendedName>
</protein>
<dbReference type="Gene3D" id="3.20.20.140">
    <property type="entry name" value="Metal-dependent hydrolases"/>
    <property type="match status" value="1"/>
</dbReference>
<sequence length="130" mass="15300">KTCWRREVIEVMKTCPNVYADLSYHDDAFKRISRLAYHEVLEEVMADGDLKSRVMFGTDWPMIRHTWTMADYTRKYLKGLDEGIVRAITFDNPLQFLFAGKLPQRLRTFYGDRLDAIPHWLRDVLGEAQG</sequence>
<dbReference type="InterPro" id="IPR032466">
    <property type="entry name" value="Metal_Hydrolase"/>
</dbReference>
<evidence type="ECO:0000313" key="2">
    <source>
        <dbReference type="EMBL" id="GAG02019.1"/>
    </source>
</evidence>
<dbReference type="InterPro" id="IPR006680">
    <property type="entry name" value="Amidohydro-rel"/>
</dbReference>
<dbReference type="AlphaFoldDB" id="X0U8B7"/>
<reference evidence="2" key="1">
    <citation type="journal article" date="2014" name="Front. Microbiol.">
        <title>High frequency of phylogenetically diverse reductive dehalogenase-homologous genes in deep subseafloor sedimentary metagenomes.</title>
        <authorList>
            <person name="Kawai M."/>
            <person name="Futagami T."/>
            <person name="Toyoda A."/>
            <person name="Takaki Y."/>
            <person name="Nishi S."/>
            <person name="Hori S."/>
            <person name="Arai W."/>
            <person name="Tsubouchi T."/>
            <person name="Morono Y."/>
            <person name="Uchiyama I."/>
            <person name="Ito T."/>
            <person name="Fujiyama A."/>
            <person name="Inagaki F."/>
            <person name="Takami H."/>
        </authorList>
    </citation>
    <scope>NUCLEOTIDE SEQUENCE</scope>
    <source>
        <strain evidence="2">Expedition CK06-06</strain>
    </source>
</reference>
<gene>
    <name evidence="2" type="ORF">S01H1_36128</name>
</gene>
<comment type="caution">
    <text evidence="2">The sequence shown here is derived from an EMBL/GenBank/DDBJ whole genome shotgun (WGS) entry which is preliminary data.</text>
</comment>